<accession>A0A3B0WQ09</accession>
<evidence type="ECO:0000313" key="2">
    <source>
        <dbReference type="EMBL" id="VAW46346.1"/>
    </source>
</evidence>
<proteinExistence type="predicted"/>
<name>A0A3B0WQ09_9ZZZZ</name>
<dbReference type="EMBL" id="UOFC01000096">
    <property type="protein sequence ID" value="VAW46346.1"/>
    <property type="molecule type" value="Genomic_DNA"/>
</dbReference>
<sequence>MPVHQLIEQSENIAKIRFFSFFSFRSGLSIKKINYKQMKTIIAALILLSFLSGCSSMSAGQKKMNAYNMHMNDHPDRNLAQIKKMRRR</sequence>
<evidence type="ECO:0000256" key="1">
    <source>
        <dbReference type="SAM" id="MobiDB-lite"/>
    </source>
</evidence>
<reference evidence="2" key="1">
    <citation type="submission" date="2018-06" db="EMBL/GenBank/DDBJ databases">
        <authorList>
            <person name="Zhirakovskaya E."/>
        </authorList>
    </citation>
    <scope>NUCLEOTIDE SEQUENCE</scope>
</reference>
<dbReference type="AlphaFoldDB" id="A0A3B0WQ09"/>
<feature type="region of interest" description="Disordered" evidence="1">
    <location>
        <begin position="68"/>
        <end position="88"/>
    </location>
</feature>
<organism evidence="2">
    <name type="scientific">hydrothermal vent metagenome</name>
    <dbReference type="NCBI Taxonomy" id="652676"/>
    <lineage>
        <taxon>unclassified sequences</taxon>
        <taxon>metagenomes</taxon>
        <taxon>ecological metagenomes</taxon>
    </lineage>
</organism>
<gene>
    <name evidence="2" type="ORF">MNBD_GAMMA03-125</name>
</gene>
<protein>
    <submittedName>
        <fullName evidence="2">Uncharacterized protein</fullName>
    </submittedName>
</protein>